<evidence type="ECO:0000256" key="1">
    <source>
        <dbReference type="ARBA" id="ARBA00007816"/>
    </source>
</evidence>
<keyword evidence="7" id="KW-1185">Reference proteome</keyword>
<organism evidence="6 7">
    <name type="scientific">Candidatus Methanodesulfokora washburnensis</name>
    <dbReference type="NCBI Taxonomy" id="2478471"/>
    <lineage>
        <taxon>Archaea</taxon>
        <taxon>Thermoproteota</taxon>
        <taxon>Candidatus Korarchaeia</taxon>
        <taxon>Candidatus Korarchaeia incertae sedis</taxon>
        <taxon>Candidatus Methanodesulfokora</taxon>
    </lineage>
</organism>
<comment type="caution">
    <text evidence="6">The sequence shown here is derived from an EMBL/GenBank/DDBJ whole genome shotgun (WGS) entry which is preliminary data.</text>
</comment>
<feature type="domain" description="Helicase HerA central" evidence="5">
    <location>
        <begin position="147"/>
        <end position="334"/>
    </location>
</feature>
<dbReference type="PANTHER" id="PTHR42957">
    <property type="entry name" value="HELICASE MJ1565-RELATED"/>
    <property type="match status" value="1"/>
</dbReference>
<evidence type="ECO:0000256" key="3">
    <source>
        <dbReference type="ARBA" id="ARBA00048954"/>
    </source>
</evidence>
<name>A0A3R9RM14_9CREN</name>
<dbReference type="RefSeq" id="WP_125671926.1">
    <property type="nucleotide sequence ID" value="NZ_RCOS01000118.1"/>
</dbReference>
<comment type="similarity">
    <text evidence="1">Belongs to the HerA family.</text>
</comment>
<dbReference type="Gene3D" id="3.40.50.300">
    <property type="entry name" value="P-loop containing nucleotide triphosphate hydrolases"/>
    <property type="match status" value="2"/>
</dbReference>
<dbReference type="Proteomes" id="UP000277582">
    <property type="component" value="Unassembled WGS sequence"/>
</dbReference>
<dbReference type="InterPro" id="IPR008571">
    <property type="entry name" value="HerA-like"/>
</dbReference>
<dbReference type="PANTHER" id="PTHR42957:SF2">
    <property type="entry name" value="HELICASE HERA CENTRAL DOMAIN-CONTAINING PROTEIN"/>
    <property type="match status" value="1"/>
</dbReference>
<evidence type="ECO:0000256" key="4">
    <source>
        <dbReference type="ARBA" id="ARBA00048988"/>
    </source>
</evidence>
<gene>
    <name evidence="6" type="ORF">D6D85_10515</name>
</gene>
<sequence length="476" mass="53717">MRFIGRVADEATDTSATVILVKEAEKEVCSEEIVLIENGGEKKIGSVIGVLRRGLGKNELLNISRYRPDIAYMKYGGEPSGSREVFSFNISIIGSVDEGKIRANRRIIAPRSPVYLFDENENPLEKYIAPSAKRLGWLDAHLDGHPSWKVPADAQYIPYHVGVFGATGTGKSWFTRHVLIPFYMNNGYKVIVLDWSGEDYSPYFESVHISEIAQDELSIMEYFSKITEGFGRNDNVKDAFDEYVMGWEEKVRGREPSSVYEELKKFVYNHLEEIKRDDWRNSALRAANRVFRRLKPEHITPLMGTMHVEKLIERKENPIVVDMSGFSSNSKLSFFLSLSSELQRMMIGGMDLKMALVIDEAPQYCPFKPEGMQIETTEAIKNLAALGRKHDLNLTLIAQGIAGEIGINAAVRRNLNTNFYGRLHPLDAAGEGGAKDWLGPFGITPEYLLNLEDGRFYFAGIMNPSPIPLLITFEVR</sequence>
<dbReference type="InterPro" id="IPR002789">
    <property type="entry name" value="HerA_central"/>
</dbReference>
<comment type="catalytic activity">
    <reaction evidence="3">
        <text>ATP + H2O = ADP + phosphate + H(+)</text>
        <dbReference type="Rhea" id="RHEA:13065"/>
        <dbReference type="ChEBI" id="CHEBI:15377"/>
        <dbReference type="ChEBI" id="CHEBI:15378"/>
        <dbReference type="ChEBI" id="CHEBI:30616"/>
        <dbReference type="ChEBI" id="CHEBI:43474"/>
        <dbReference type="ChEBI" id="CHEBI:456216"/>
        <dbReference type="EC" id="5.6.2.3"/>
    </reaction>
</comment>
<comment type="catalytic activity">
    <reaction evidence="2">
        <text>Couples ATP hydrolysis with the unwinding of duplex DNA by translocating in the 3'-5' direction.</text>
        <dbReference type="EC" id="5.6.2.4"/>
    </reaction>
</comment>
<dbReference type="GO" id="GO:0043138">
    <property type="term" value="F:3'-5' DNA helicase activity"/>
    <property type="evidence" value="ECO:0007669"/>
    <property type="project" value="UniProtKB-EC"/>
</dbReference>
<comment type="catalytic activity">
    <reaction evidence="4">
        <text>ATP + H2O = ADP + phosphate + H(+)</text>
        <dbReference type="Rhea" id="RHEA:13065"/>
        <dbReference type="ChEBI" id="CHEBI:15377"/>
        <dbReference type="ChEBI" id="CHEBI:15378"/>
        <dbReference type="ChEBI" id="CHEBI:30616"/>
        <dbReference type="ChEBI" id="CHEBI:43474"/>
        <dbReference type="ChEBI" id="CHEBI:456216"/>
        <dbReference type="EC" id="5.6.2.4"/>
    </reaction>
</comment>
<protein>
    <submittedName>
        <fullName evidence="6">DUF87 domain-containing protein</fullName>
    </submittedName>
</protein>
<accession>A0A3R9RM14</accession>
<proteinExistence type="inferred from homology"/>
<dbReference type="EMBL" id="RCOS01000118">
    <property type="protein sequence ID" value="RSN73406.1"/>
    <property type="molecule type" value="Genomic_DNA"/>
</dbReference>
<reference evidence="6 7" key="1">
    <citation type="submission" date="2018-10" db="EMBL/GenBank/DDBJ databases">
        <title>Co-occurring genomic capacity for anaerobic methane metabolism and dissimilatory sulfite reduction discovered in the Korarchaeota.</title>
        <authorList>
            <person name="Mckay L.J."/>
            <person name="Dlakic M."/>
            <person name="Fields M.W."/>
            <person name="Delmont T.O."/>
            <person name="Eren A.M."/>
            <person name="Jay Z.J."/>
            <person name="Klingelsmith K.B."/>
            <person name="Rusch D.B."/>
            <person name="Inskeep W.P."/>
        </authorList>
    </citation>
    <scope>NUCLEOTIDE SEQUENCE [LARGE SCALE GENOMIC DNA]</scope>
    <source>
        <strain evidence="6 7">MDKW</strain>
    </source>
</reference>
<dbReference type="GO" id="GO:0043139">
    <property type="term" value="F:5'-3' DNA helicase activity"/>
    <property type="evidence" value="ECO:0007669"/>
    <property type="project" value="UniProtKB-EC"/>
</dbReference>
<evidence type="ECO:0000313" key="6">
    <source>
        <dbReference type="EMBL" id="RSN73406.1"/>
    </source>
</evidence>
<dbReference type="OrthoDB" id="107033at2157"/>
<dbReference type="SUPFAM" id="SSF52540">
    <property type="entry name" value="P-loop containing nucleoside triphosphate hydrolases"/>
    <property type="match status" value="1"/>
</dbReference>
<evidence type="ECO:0000313" key="7">
    <source>
        <dbReference type="Proteomes" id="UP000277582"/>
    </source>
</evidence>
<dbReference type="AlphaFoldDB" id="A0A3R9RM14"/>
<dbReference type="InterPro" id="IPR027417">
    <property type="entry name" value="P-loop_NTPase"/>
</dbReference>
<evidence type="ECO:0000256" key="2">
    <source>
        <dbReference type="ARBA" id="ARBA00034617"/>
    </source>
</evidence>
<evidence type="ECO:0000259" key="5">
    <source>
        <dbReference type="Pfam" id="PF01935"/>
    </source>
</evidence>
<dbReference type="Pfam" id="PF01935">
    <property type="entry name" value="DUF87"/>
    <property type="match status" value="1"/>
</dbReference>